<comment type="similarity">
    <text evidence="2 12">Belongs to the cytochrome P450 family.</text>
</comment>
<keyword evidence="5 11" id="KW-0479">Metal-binding</keyword>
<keyword evidence="8 11" id="KW-0408">Iron</keyword>
<dbReference type="GO" id="GO:0010268">
    <property type="term" value="P:brassinosteroid homeostasis"/>
    <property type="evidence" value="ECO:0007669"/>
    <property type="project" value="EnsemblPlants"/>
</dbReference>
<evidence type="ECO:0000256" key="8">
    <source>
        <dbReference type="ARBA" id="ARBA00023004"/>
    </source>
</evidence>
<dbReference type="InterPro" id="IPR002401">
    <property type="entry name" value="Cyt_P450_E_grp-I"/>
</dbReference>
<dbReference type="PRINTS" id="PR00463">
    <property type="entry name" value="EP450I"/>
</dbReference>
<reference evidence="15" key="2">
    <citation type="submission" date="2013-12" db="EMBL/GenBank/DDBJ databases">
        <authorList>
            <person name="Yu Y."/>
            <person name="Lee S."/>
            <person name="de Baynast K."/>
            <person name="Wissotski M."/>
            <person name="Liu L."/>
            <person name="Talag J."/>
            <person name="Goicoechea J."/>
            <person name="Angelova A."/>
            <person name="Jetty R."/>
            <person name="Kudrna D."/>
            <person name="Golser W."/>
            <person name="Rivera L."/>
            <person name="Zhang J."/>
            <person name="Wing R."/>
        </authorList>
    </citation>
    <scope>NUCLEOTIDE SEQUENCE</scope>
</reference>
<dbReference type="GO" id="GO:0016131">
    <property type="term" value="P:brassinosteroid metabolic process"/>
    <property type="evidence" value="ECO:0007669"/>
    <property type="project" value="EnsemblPlants"/>
</dbReference>
<dbReference type="InterPro" id="IPR036396">
    <property type="entry name" value="Cyt_P450_sf"/>
</dbReference>
<evidence type="ECO:0000313" key="14">
    <source>
        <dbReference type="EnsemblPlants" id="LPERR02G06890.1"/>
    </source>
</evidence>
<keyword evidence="7 12" id="KW-0560">Oxidoreductase</keyword>
<evidence type="ECO:0000256" key="1">
    <source>
        <dbReference type="ARBA" id="ARBA00004167"/>
    </source>
</evidence>
<comment type="cofactor">
    <cofactor evidence="11">
        <name>heme</name>
        <dbReference type="ChEBI" id="CHEBI:30413"/>
    </cofactor>
</comment>
<evidence type="ECO:0000256" key="7">
    <source>
        <dbReference type="ARBA" id="ARBA00023002"/>
    </source>
</evidence>
<dbReference type="GO" id="GO:0005506">
    <property type="term" value="F:iron ion binding"/>
    <property type="evidence" value="ECO:0007669"/>
    <property type="project" value="InterPro"/>
</dbReference>
<evidence type="ECO:0000256" key="12">
    <source>
        <dbReference type="RuleBase" id="RU000461"/>
    </source>
</evidence>
<dbReference type="Pfam" id="PF00067">
    <property type="entry name" value="p450"/>
    <property type="match status" value="1"/>
</dbReference>
<dbReference type="GO" id="GO:0016020">
    <property type="term" value="C:membrane"/>
    <property type="evidence" value="ECO:0007669"/>
    <property type="project" value="UniProtKB-SubCell"/>
</dbReference>
<feature type="binding site" description="axial binding residue" evidence="11">
    <location>
        <position position="495"/>
    </location>
    <ligand>
        <name>heme</name>
        <dbReference type="ChEBI" id="CHEBI:30413"/>
    </ligand>
    <ligandPart>
        <name>Fe</name>
        <dbReference type="ChEBI" id="CHEBI:18248"/>
    </ligandPart>
</feature>
<dbReference type="Gramene" id="LPERR02G06890.1">
    <property type="protein sequence ID" value="LPERR02G06890.1"/>
    <property type="gene ID" value="LPERR02G06890"/>
</dbReference>
<evidence type="ECO:0000256" key="13">
    <source>
        <dbReference type="SAM" id="MobiDB-lite"/>
    </source>
</evidence>
<proteinExistence type="inferred from homology"/>
<dbReference type="GO" id="GO:0016705">
    <property type="term" value="F:oxidoreductase activity, acting on paired donors, with incorporation or reduction of molecular oxygen"/>
    <property type="evidence" value="ECO:0007669"/>
    <property type="project" value="InterPro"/>
</dbReference>
<reference evidence="14 15" key="1">
    <citation type="submission" date="2012-08" db="EMBL/GenBank/DDBJ databases">
        <title>Oryza genome evolution.</title>
        <authorList>
            <person name="Wing R.A."/>
        </authorList>
    </citation>
    <scope>NUCLEOTIDE SEQUENCE</scope>
</reference>
<keyword evidence="3 11" id="KW-0349">Heme</keyword>
<dbReference type="eggNOG" id="KOG0157">
    <property type="taxonomic scope" value="Eukaryota"/>
</dbReference>
<keyword evidence="4" id="KW-0812">Transmembrane</keyword>
<dbReference type="InterPro" id="IPR050665">
    <property type="entry name" value="Cytochrome_P450_Monooxygen"/>
</dbReference>
<dbReference type="PANTHER" id="PTHR24282">
    <property type="entry name" value="CYTOCHROME P450 FAMILY MEMBER"/>
    <property type="match status" value="1"/>
</dbReference>
<dbReference type="PROSITE" id="PS00086">
    <property type="entry name" value="CYTOCHROME_P450"/>
    <property type="match status" value="1"/>
</dbReference>
<evidence type="ECO:0000256" key="6">
    <source>
        <dbReference type="ARBA" id="ARBA00022989"/>
    </source>
</evidence>
<keyword evidence="9 12" id="KW-0503">Monooxygenase</keyword>
<protein>
    <recommendedName>
        <fullName evidence="16">Cytochrome P450</fullName>
    </recommendedName>
</protein>
<evidence type="ECO:0008006" key="16">
    <source>
        <dbReference type="Google" id="ProtNLM"/>
    </source>
</evidence>
<keyword evidence="15" id="KW-1185">Reference proteome</keyword>
<dbReference type="PANTHER" id="PTHR24282:SF31">
    <property type="entry name" value="CYTOCHROME P450 734A2"/>
    <property type="match status" value="1"/>
</dbReference>
<evidence type="ECO:0000256" key="10">
    <source>
        <dbReference type="ARBA" id="ARBA00023136"/>
    </source>
</evidence>
<evidence type="ECO:0000256" key="3">
    <source>
        <dbReference type="ARBA" id="ARBA00022617"/>
    </source>
</evidence>
<dbReference type="GO" id="GO:0004497">
    <property type="term" value="F:monooxygenase activity"/>
    <property type="evidence" value="ECO:0007669"/>
    <property type="project" value="UniProtKB-KW"/>
</dbReference>
<evidence type="ECO:0000256" key="9">
    <source>
        <dbReference type="ARBA" id="ARBA00023033"/>
    </source>
</evidence>
<dbReference type="HOGENOM" id="CLU_001570_5_0_1"/>
<dbReference type="PRINTS" id="PR00385">
    <property type="entry name" value="P450"/>
</dbReference>
<evidence type="ECO:0000256" key="2">
    <source>
        <dbReference type="ARBA" id="ARBA00010617"/>
    </source>
</evidence>
<keyword evidence="10" id="KW-0472">Membrane</keyword>
<evidence type="ECO:0000313" key="15">
    <source>
        <dbReference type="Proteomes" id="UP000032180"/>
    </source>
</evidence>
<dbReference type="AlphaFoldDB" id="A0A0D9VDJ3"/>
<dbReference type="Proteomes" id="UP000032180">
    <property type="component" value="Chromosome 2"/>
</dbReference>
<reference evidence="14" key="3">
    <citation type="submission" date="2015-04" db="UniProtKB">
        <authorList>
            <consortium name="EnsemblPlants"/>
        </authorList>
    </citation>
    <scope>IDENTIFICATION</scope>
</reference>
<sequence length="557" mass="62048">MEEEFAGGGGVGWRWVMAAAVGIWVAMQVAVRIADAVWWRPRRLEAHFAAQGVRGPPYRFLLGSVREMVALMVEASSKPMSPPTSHNALPRVLAFYHYWRKIYGNRFLIWFGPTPRLTVAEPELIREIFLTRADAFDRYEAHPVVRQLEGDGLVSLHGHKWALHRRVLTPAFFPDNLHRLIPHVGKSVAAVAAKWAAMAEGKGEVEVDVAEWFQAVTEEAITRATFGRSYEDGRVVFAMQGQLMAFASEAFRKVLVPGYRFLPTKKNRLSWRLDREIRRKLTTLIGRRSDEAAAEEEEKEKSNGAGSSFRDLLGQMINAGSSGGGGGEKKKSSSPATAIPVEEMVEECKTFFFAGKQTTTNLLTWATVLLAMHPEWQERARREVLDVCGGAGELPTKEHLPKLKTLGMIISETLRLYPPAVATIRRAKVDVQLSDGCMIPRDMELLIPIMAIHHDTRYWGPDAAQFNPGRFANGATKAAKHPLAFIPFGLGSRMCIGQNLARLEAKLTMAILLQRFEIRTSPNYVHAPTVLMLLYPQYGAPLIFRPLSSCSSDSTGS</sequence>
<feature type="region of interest" description="Disordered" evidence="13">
    <location>
        <begin position="289"/>
        <end position="309"/>
    </location>
</feature>
<organism evidence="14 15">
    <name type="scientific">Leersia perrieri</name>
    <dbReference type="NCBI Taxonomy" id="77586"/>
    <lineage>
        <taxon>Eukaryota</taxon>
        <taxon>Viridiplantae</taxon>
        <taxon>Streptophyta</taxon>
        <taxon>Embryophyta</taxon>
        <taxon>Tracheophyta</taxon>
        <taxon>Spermatophyta</taxon>
        <taxon>Magnoliopsida</taxon>
        <taxon>Liliopsida</taxon>
        <taxon>Poales</taxon>
        <taxon>Poaceae</taxon>
        <taxon>BOP clade</taxon>
        <taxon>Oryzoideae</taxon>
        <taxon>Oryzeae</taxon>
        <taxon>Oryzinae</taxon>
        <taxon>Leersia</taxon>
    </lineage>
</organism>
<name>A0A0D9VDJ3_9ORYZ</name>
<evidence type="ECO:0000256" key="5">
    <source>
        <dbReference type="ARBA" id="ARBA00022723"/>
    </source>
</evidence>
<dbReference type="InterPro" id="IPR001128">
    <property type="entry name" value="Cyt_P450"/>
</dbReference>
<evidence type="ECO:0000256" key="11">
    <source>
        <dbReference type="PIRSR" id="PIRSR602401-1"/>
    </source>
</evidence>
<dbReference type="SUPFAM" id="SSF48264">
    <property type="entry name" value="Cytochrome P450"/>
    <property type="match status" value="1"/>
</dbReference>
<comment type="subcellular location">
    <subcellularLocation>
        <location evidence="1">Membrane</location>
        <topology evidence="1">Single-pass membrane protein</topology>
    </subcellularLocation>
</comment>
<dbReference type="CDD" id="cd20639">
    <property type="entry name" value="CYP734"/>
    <property type="match status" value="1"/>
</dbReference>
<dbReference type="InterPro" id="IPR017972">
    <property type="entry name" value="Cyt_P450_CS"/>
</dbReference>
<dbReference type="GO" id="GO:0020037">
    <property type="term" value="F:heme binding"/>
    <property type="evidence" value="ECO:0007669"/>
    <property type="project" value="InterPro"/>
</dbReference>
<evidence type="ECO:0000256" key="4">
    <source>
        <dbReference type="ARBA" id="ARBA00022692"/>
    </source>
</evidence>
<dbReference type="Gene3D" id="1.10.630.10">
    <property type="entry name" value="Cytochrome P450"/>
    <property type="match status" value="1"/>
</dbReference>
<dbReference type="EnsemblPlants" id="LPERR02G06890.1">
    <property type="protein sequence ID" value="LPERR02G06890.1"/>
    <property type="gene ID" value="LPERR02G06890"/>
</dbReference>
<keyword evidence="6" id="KW-1133">Transmembrane helix</keyword>
<dbReference type="STRING" id="77586.A0A0D9VDJ3"/>
<dbReference type="FunFam" id="1.10.630.10:FF:000029">
    <property type="entry name" value="Cytochrome P450 734A1"/>
    <property type="match status" value="1"/>
</dbReference>
<accession>A0A0D9VDJ3</accession>